<dbReference type="EMBL" id="JAAORB010000006">
    <property type="protein sequence ID" value="NHQ73921.1"/>
    <property type="molecule type" value="Genomic_DNA"/>
</dbReference>
<proteinExistence type="predicted"/>
<dbReference type="AlphaFoldDB" id="A0A967EFK7"/>
<gene>
    <name evidence="1" type="ORF">HAT86_05495</name>
</gene>
<accession>A0A967EFK7</accession>
<evidence type="ECO:0000313" key="1">
    <source>
        <dbReference type="EMBL" id="NHQ73921.1"/>
    </source>
</evidence>
<sequence length="248" mass="26471">MQLRAFALHPERNGAARARARTALDACGVEGELWPLVEGAALSSSDLADTVGAQLFDPAYPLSLSTGEIAHFLTHRQIWAELQRGGFNAALILDCPGPIAPDPFDDALDLALEHLPALTLIELRSDPAPGPAVLIDTLGAATLTIPQQTQGRAPALLITQEAARHLLALSDRIDRPMETFLHSHWHTGLRCASICPSGLGNGPDSSPIPQPSGAWPRVRYDLAQRKYLRAVARLSQNSTAPASGGLIR</sequence>
<name>A0A967EFK7_9RHOB</name>
<organism evidence="1 2">
    <name type="scientific">Roseovarius gahaiensis</name>
    <dbReference type="NCBI Taxonomy" id="2716691"/>
    <lineage>
        <taxon>Bacteria</taxon>
        <taxon>Pseudomonadati</taxon>
        <taxon>Pseudomonadota</taxon>
        <taxon>Alphaproteobacteria</taxon>
        <taxon>Rhodobacterales</taxon>
        <taxon>Roseobacteraceae</taxon>
        <taxon>Roseovarius</taxon>
    </lineage>
</organism>
<comment type="caution">
    <text evidence="1">The sequence shown here is derived from an EMBL/GenBank/DDBJ whole genome shotgun (WGS) entry which is preliminary data.</text>
</comment>
<evidence type="ECO:0000313" key="2">
    <source>
        <dbReference type="Proteomes" id="UP000639775"/>
    </source>
</evidence>
<keyword evidence="2" id="KW-1185">Reference proteome</keyword>
<protein>
    <submittedName>
        <fullName evidence="1">Glycosyl transferase family 25</fullName>
    </submittedName>
</protein>
<dbReference type="Proteomes" id="UP000639775">
    <property type="component" value="Unassembled WGS sequence"/>
</dbReference>
<dbReference type="GO" id="GO:0016740">
    <property type="term" value="F:transferase activity"/>
    <property type="evidence" value="ECO:0007669"/>
    <property type="project" value="UniProtKB-KW"/>
</dbReference>
<reference evidence="1" key="1">
    <citation type="submission" date="2020-03" db="EMBL/GenBank/DDBJ databases">
        <title>Roseovarius gahaiensis sp. nov., isolated from Gahai Saline Lake, China.</title>
        <authorList>
            <person name="Sun X."/>
        </authorList>
    </citation>
    <scope>NUCLEOTIDE SEQUENCE</scope>
    <source>
        <strain evidence="1">GH877</strain>
    </source>
</reference>
<dbReference type="RefSeq" id="WP_167194233.1">
    <property type="nucleotide sequence ID" value="NZ_JAAORB010000006.1"/>
</dbReference>
<keyword evidence="1" id="KW-0808">Transferase</keyword>